<sequence length="450" mass="49078">MTNPSATSRLPTFFIIVAGSLLLVLLLAFGAHWRLKQRARAAADVVVAETRERTAAAERVVRPSHLDSPVPGTLAEALGPLMPELIALRDSEPTLSEEVDAACVDVRNGVRPVSELPRECREALDRGRPLMQRALRASRAEVGGLPEGLRIFDDPRHPSQRTLLLPFLHILKLAALETRSQTARGEADAALETCLDGLALARDLSYGNALIGAMVSATGHKTLFFPCAEALDQASPSRRQQACLALRRIRSGVAPLSTALRDERAYMPLYLAGATFEQDQFDALPTGAKALALYSSSQDLVSTGMPALLARKLMLQAWPVVHEYIGQALPLMDLPWDQRAPQLAALASTFTSSWNPFLNEYDEGYERFATRVDTQRAQLDLLVALALVKQQRLESGTWPSEPPTLYPEQEVLLPTALKLQPGEGDKLLLYPEDMKPEELSVTATPGAAEG</sequence>
<gene>
    <name evidence="2" type="ORF">F0U60_27040</name>
</gene>
<dbReference type="Proteomes" id="UP001611383">
    <property type="component" value="Chromosome"/>
</dbReference>
<dbReference type="RefSeq" id="WP_395803627.1">
    <property type="nucleotide sequence ID" value="NZ_CP043494.1"/>
</dbReference>
<dbReference type="EMBL" id="CP043494">
    <property type="protein sequence ID" value="WNG47377.1"/>
    <property type="molecule type" value="Genomic_DNA"/>
</dbReference>
<evidence type="ECO:0000313" key="2">
    <source>
        <dbReference type="EMBL" id="WNG47377.1"/>
    </source>
</evidence>
<evidence type="ECO:0000256" key="1">
    <source>
        <dbReference type="SAM" id="Phobius"/>
    </source>
</evidence>
<accession>A0ABY9WW68</accession>
<feature type="transmembrane region" description="Helical" evidence="1">
    <location>
        <begin position="12"/>
        <end position="31"/>
    </location>
</feature>
<organism evidence="2 3">
    <name type="scientific">Archangium minus</name>
    <dbReference type="NCBI Taxonomy" id="83450"/>
    <lineage>
        <taxon>Bacteria</taxon>
        <taxon>Pseudomonadati</taxon>
        <taxon>Myxococcota</taxon>
        <taxon>Myxococcia</taxon>
        <taxon>Myxococcales</taxon>
        <taxon>Cystobacterineae</taxon>
        <taxon>Archangiaceae</taxon>
        <taxon>Archangium</taxon>
    </lineage>
</organism>
<keyword evidence="1" id="KW-0472">Membrane</keyword>
<name>A0ABY9WW68_9BACT</name>
<protein>
    <submittedName>
        <fullName evidence="2">Uncharacterized protein</fullName>
    </submittedName>
</protein>
<keyword evidence="1" id="KW-1133">Transmembrane helix</keyword>
<evidence type="ECO:0000313" key="3">
    <source>
        <dbReference type="Proteomes" id="UP001611383"/>
    </source>
</evidence>
<reference evidence="2 3" key="1">
    <citation type="submission" date="2019-08" db="EMBL/GenBank/DDBJ databases">
        <title>Archangium and Cystobacter genomes.</title>
        <authorList>
            <person name="Chen I.-C.K."/>
            <person name="Wielgoss S."/>
        </authorList>
    </citation>
    <scope>NUCLEOTIDE SEQUENCE [LARGE SCALE GENOMIC DNA]</scope>
    <source>
        <strain evidence="2 3">Cbm 6</strain>
    </source>
</reference>
<keyword evidence="1" id="KW-0812">Transmembrane</keyword>
<proteinExistence type="predicted"/>
<keyword evidence="3" id="KW-1185">Reference proteome</keyword>